<dbReference type="EMBL" id="JBHSMU010000003">
    <property type="protein sequence ID" value="MFC5458542.1"/>
    <property type="molecule type" value="Genomic_DNA"/>
</dbReference>
<dbReference type="PANTHER" id="PTHR22946:SF9">
    <property type="entry name" value="POLYKETIDE TRANSFERASE AF380"/>
    <property type="match status" value="1"/>
</dbReference>
<evidence type="ECO:0000259" key="4">
    <source>
        <dbReference type="Pfam" id="PF12697"/>
    </source>
</evidence>
<organism evidence="5 6">
    <name type="scientific">Massilia niabensis</name>
    <dbReference type="NCBI Taxonomy" id="544910"/>
    <lineage>
        <taxon>Bacteria</taxon>
        <taxon>Pseudomonadati</taxon>
        <taxon>Pseudomonadota</taxon>
        <taxon>Betaproteobacteria</taxon>
        <taxon>Burkholderiales</taxon>
        <taxon>Oxalobacteraceae</taxon>
        <taxon>Telluria group</taxon>
        <taxon>Massilia</taxon>
    </lineage>
</organism>
<keyword evidence="1 5" id="KW-0378">Hydrolase</keyword>
<name>A0ABW0L186_9BURK</name>
<protein>
    <submittedName>
        <fullName evidence="5">Alpha/beta hydrolase family protein</fullName>
        <ecNumber evidence="5">3.4.-.-</ecNumber>
    </submittedName>
</protein>
<dbReference type="SUPFAM" id="SSF53474">
    <property type="entry name" value="alpha/beta-Hydrolases"/>
    <property type="match status" value="1"/>
</dbReference>
<evidence type="ECO:0000256" key="1">
    <source>
        <dbReference type="ARBA" id="ARBA00022801"/>
    </source>
</evidence>
<dbReference type="EC" id="3.4.-.-" evidence="5"/>
<keyword evidence="3" id="KW-0732">Signal</keyword>
<dbReference type="RefSeq" id="WP_379779486.1">
    <property type="nucleotide sequence ID" value="NZ_JBHSMU010000003.1"/>
</dbReference>
<dbReference type="PANTHER" id="PTHR22946">
    <property type="entry name" value="DIENELACTONE HYDROLASE DOMAIN-CONTAINING PROTEIN-RELATED"/>
    <property type="match status" value="1"/>
</dbReference>
<keyword evidence="6" id="KW-1185">Reference proteome</keyword>
<reference evidence="6" key="1">
    <citation type="journal article" date="2019" name="Int. J. Syst. Evol. Microbiol.">
        <title>The Global Catalogue of Microorganisms (GCM) 10K type strain sequencing project: providing services to taxonomists for standard genome sequencing and annotation.</title>
        <authorList>
            <consortium name="The Broad Institute Genomics Platform"/>
            <consortium name="The Broad Institute Genome Sequencing Center for Infectious Disease"/>
            <person name="Wu L."/>
            <person name="Ma J."/>
        </authorList>
    </citation>
    <scope>NUCLEOTIDE SEQUENCE [LARGE SCALE GENOMIC DNA]</scope>
    <source>
        <strain evidence="6">KACC 12649</strain>
    </source>
</reference>
<dbReference type="InterPro" id="IPR000073">
    <property type="entry name" value="AB_hydrolase_1"/>
</dbReference>
<dbReference type="InterPro" id="IPR029058">
    <property type="entry name" value="AB_hydrolase_fold"/>
</dbReference>
<feature type="domain" description="AB hydrolase-1" evidence="4">
    <location>
        <begin position="99"/>
        <end position="317"/>
    </location>
</feature>
<comment type="similarity">
    <text evidence="2">Belongs to the AB hydrolase superfamily. FUS2 hydrolase family.</text>
</comment>
<dbReference type="InterPro" id="IPR050261">
    <property type="entry name" value="FrsA_esterase"/>
</dbReference>
<dbReference type="PROSITE" id="PS51257">
    <property type="entry name" value="PROKAR_LIPOPROTEIN"/>
    <property type="match status" value="1"/>
</dbReference>
<dbReference type="Gene3D" id="3.40.50.1820">
    <property type="entry name" value="alpha/beta hydrolase"/>
    <property type="match status" value="1"/>
</dbReference>
<gene>
    <name evidence="5" type="ORF">ACFPN5_01805</name>
</gene>
<dbReference type="Proteomes" id="UP001596050">
    <property type="component" value="Unassembled WGS sequence"/>
</dbReference>
<dbReference type="Pfam" id="PF12697">
    <property type="entry name" value="Abhydrolase_6"/>
    <property type="match status" value="1"/>
</dbReference>
<feature type="chain" id="PRO_5047185958" evidence="3">
    <location>
        <begin position="29"/>
        <end position="339"/>
    </location>
</feature>
<evidence type="ECO:0000313" key="6">
    <source>
        <dbReference type="Proteomes" id="UP001596050"/>
    </source>
</evidence>
<evidence type="ECO:0000256" key="3">
    <source>
        <dbReference type="SAM" id="SignalP"/>
    </source>
</evidence>
<accession>A0ABW0L186</accession>
<proteinExistence type="inferred from homology"/>
<sequence>MPRFMPRLSTILLSGLLLAGSSCGAALAVPAVQEEVFSLVDTLAIMRVTLPGEGGAPVRYYLSRPAKKSPLVLYIQGSGCTPPFVGLGTPNRYSTLYSWIPLAQGGRYAVLAVDKPYQSDESQKGERGSAIGCAGAFNQHFSYDAWLATLKQALRHALRRPEVNPARVLVVGSSEGAPMAAGLARAFPEVTDVVLLGANGPTQLYDFAANIYRSSDSDEVKLQRLQELDAIFNAISADPKSTGKFAWGHPYLRWSSFFAQSTAENLTHSKARVYLASGMQDNSVPILSTEAMYAQLRAQGRDVTFRRVPGAGHNLAPEGRPVTEAQKEFDAFITWFERR</sequence>
<dbReference type="GO" id="GO:0016787">
    <property type="term" value="F:hydrolase activity"/>
    <property type="evidence" value="ECO:0007669"/>
    <property type="project" value="UniProtKB-KW"/>
</dbReference>
<comment type="caution">
    <text evidence="5">The sequence shown here is derived from an EMBL/GenBank/DDBJ whole genome shotgun (WGS) entry which is preliminary data.</text>
</comment>
<feature type="signal peptide" evidence="3">
    <location>
        <begin position="1"/>
        <end position="28"/>
    </location>
</feature>
<evidence type="ECO:0000256" key="2">
    <source>
        <dbReference type="ARBA" id="ARBA00038115"/>
    </source>
</evidence>
<evidence type="ECO:0000313" key="5">
    <source>
        <dbReference type="EMBL" id="MFC5458542.1"/>
    </source>
</evidence>